<gene>
    <name evidence="4" type="ORF">HRJ53_09090</name>
</gene>
<sequence>MSASASPGAEAKNISLRFAQSVDVEPLARLINAAFIEEQPFIEGDRIDPRGVRAYMEKGKFLVAEDSPGLAGCVYVELRGERGYLGLLGVEPRRQGTGLGRKLMEAAENYFRAAHCRAIDLRIISPRRPLPAFYAHLGYTETGTAPFAPDVPVKVPCHYVLMSKQLHDG</sequence>
<dbReference type="CDD" id="cd04301">
    <property type="entry name" value="NAT_SF"/>
    <property type="match status" value="1"/>
</dbReference>
<comment type="caution">
    <text evidence="4">The sequence shown here is derived from an EMBL/GenBank/DDBJ whole genome shotgun (WGS) entry which is preliminary data.</text>
</comment>
<dbReference type="EMBL" id="JACDQQ010000879">
    <property type="protein sequence ID" value="MBA0085139.1"/>
    <property type="molecule type" value="Genomic_DNA"/>
</dbReference>
<name>A0A7V8SWN4_9BACT</name>
<dbReference type="GO" id="GO:0016747">
    <property type="term" value="F:acyltransferase activity, transferring groups other than amino-acyl groups"/>
    <property type="evidence" value="ECO:0007669"/>
    <property type="project" value="InterPro"/>
</dbReference>
<dbReference type="Proteomes" id="UP000567293">
    <property type="component" value="Unassembled WGS sequence"/>
</dbReference>
<keyword evidence="5" id="KW-1185">Reference proteome</keyword>
<evidence type="ECO:0000313" key="5">
    <source>
        <dbReference type="Proteomes" id="UP000567293"/>
    </source>
</evidence>
<dbReference type="InterPro" id="IPR000182">
    <property type="entry name" value="GNAT_dom"/>
</dbReference>
<dbReference type="Gene3D" id="3.40.630.30">
    <property type="match status" value="1"/>
</dbReference>
<dbReference type="SUPFAM" id="SSF55729">
    <property type="entry name" value="Acyl-CoA N-acyltransferases (Nat)"/>
    <property type="match status" value="1"/>
</dbReference>
<feature type="domain" description="N-acetyltransferase" evidence="3">
    <location>
        <begin position="14"/>
        <end position="167"/>
    </location>
</feature>
<dbReference type="InterPro" id="IPR050832">
    <property type="entry name" value="Bact_Acetyltransf"/>
</dbReference>
<keyword evidence="2" id="KW-0012">Acyltransferase</keyword>
<dbReference type="Pfam" id="PF00583">
    <property type="entry name" value="Acetyltransf_1"/>
    <property type="match status" value="1"/>
</dbReference>
<dbReference type="PANTHER" id="PTHR43877:SF2">
    <property type="entry name" value="AMINOALKYLPHOSPHONATE N-ACETYLTRANSFERASE-RELATED"/>
    <property type="match status" value="1"/>
</dbReference>
<organism evidence="4 5">
    <name type="scientific">Candidatus Acidiferrum panamense</name>
    <dbReference type="NCBI Taxonomy" id="2741543"/>
    <lineage>
        <taxon>Bacteria</taxon>
        <taxon>Pseudomonadati</taxon>
        <taxon>Acidobacteriota</taxon>
        <taxon>Terriglobia</taxon>
        <taxon>Candidatus Acidiferrales</taxon>
        <taxon>Candidatus Acidiferrum</taxon>
    </lineage>
</organism>
<evidence type="ECO:0000256" key="2">
    <source>
        <dbReference type="ARBA" id="ARBA00023315"/>
    </source>
</evidence>
<dbReference type="PROSITE" id="PS51186">
    <property type="entry name" value="GNAT"/>
    <property type="match status" value="1"/>
</dbReference>
<reference evidence="4" key="1">
    <citation type="submission" date="2020-06" db="EMBL/GenBank/DDBJ databases">
        <title>Legume-microbial interactions unlock mineral nutrients during tropical forest succession.</title>
        <authorList>
            <person name="Epihov D.Z."/>
        </authorList>
    </citation>
    <scope>NUCLEOTIDE SEQUENCE [LARGE SCALE GENOMIC DNA]</scope>
    <source>
        <strain evidence="4">Pan2503</strain>
    </source>
</reference>
<proteinExistence type="predicted"/>
<dbReference type="InterPro" id="IPR016181">
    <property type="entry name" value="Acyl_CoA_acyltransferase"/>
</dbReference>
<evidence type="ECO:0000256" key="1">
    <source>
        <dbReference type="ARBA" id="ARBA00022679"/>
    </source>
</evidence>
<accession>A0A7V8SWN4</accession>
<protein>
    <submittedName>
        <fullName evidence="4">GNAT family N-acetyltransferase</fullName>
    </submittedName>
</protein>
<dbReference type="PANTHER" id="PTHR43877">
    <property type="entry name" value="AMINOALKYLPHOSPHONATE N-ACETYLTRANSFERASE-RELATED-RELATED"/>
    <property type="match status" value="1"/>
</dbReference>
<evidence type="ECO:0000313" key="4">
    <source>
        <dbReference type="EMBL" id="MBA0085139.1"/>
    </source>
</evidence>
<evidence type="ECO:0000259" key="3">
    <source>
        <dbReference type="PROSITE" id="PS51186"/>
    </source>
</evidence>
<dbReference type="AlphaFoldDB" id="A0A7V8SWN4"/>
<keyword evidence="1" id="KW-0808">Transferase</keyword>